<name>A0A3S2YJS9_9HYPH</name>
<dbReference type="OrthoDB" id="789223at2"/>
<protein>
    <submittedName>
        <fullName evidence="2">DUF4365 domain-containing protein</fullName>
    </submittedName>
</protein>
<accession>A0A3S2YJS9</accession>
<proteinExistence type="predicted"/>
<dbReference type="Pfam" id="PF14280">
    <property type="entry name" value="DUF4365"/>
    <property type="match status" value="1"/>
</dbReference>
<feature type="domain" description="DUF4365" evidence="1">
    <location>
        <begin position="19"/>
        <end position="144"/>
    </location>
</feature>
<keyword evidence="3" id="KW-1185">Reference proteome</keyword>
<sequence>MQWGARGTEMTRANDATGEIGVAVAKYVFSHANWLFRDQPLQDYGIDAQVEPKENGIPTGQLIGLQIKTGKSFFKHEQDESFTFYGEPKHLNYWTNHCLPVFIILHHPDTKLTIWQKVETRFITLTDAGWKIEIPKANLLNGDAMSFFKAGVARDPSSFMRSSLALDYPMMLAIHAHNTFMKVLQFNHKSLNMRGAFFYFGNPDNSDPDIKVERWLPFSDIHDYMARRFPWLEYNHIRELADPTGAIEGEEHILEVRLNHVGLAFLNLEEFFENGPTPKEYELPYRESDVMDDEEMDEWGYRHGVDED</sequence>
<organism evidence="2 3">
    <name type="scientific">Methylobacterium oryzihabitans</name>
    <dbReference type="NCBI Taxonomy" id="2499852"/>
    <lineage>
        <taxon>Bacteria</taxon>
        <taxon>Pseudomonadati</taxon>
        <taxon>Pseudomonadota</taxon>
        <taxon>Alphaproteobacteria</taxon>
        <taxon>Hyphomicrobiales</taxon>
        <taxon>Methylobacteriaceae</taxon>
        <taxon>Methylobacterium</taxon>
    </lineage>
</organism>
<evidence type="ECO:0000259" key="1">
    <source>
        <dbReference type="Pfam" id="PF14280"/>
    </source>
</evidence>
<dbReference type="AlphaFoldDB" id="A0A3S2YJS9"/>
<dbReference type="EMBL" id="SACP01000046">
    <property type="protein sequence ID" value="RVU13182.1"/>
    <property type="molecule type" value="Genomic_DNA"/>
</dbReference>
<evidence type="ECO:0000313" key="2">
    <source>
        <dbReference type="EMBL" id="RVU13182.1"/>
    </source>
</evidence>
<gene>
    <name evidence="2" type="ORF">EOE48_26795</name>
</gene>
<reference evidence="2 3" key="1">
    <citation type="submission" date="2019-01" db="EMBL/GenBank/DDBJ databases">
        <authorList>
            <person name="Chen W.-M."/>
        </authorList>
    </citation>
    <scope>NUCLEOTIDE SEQUENCE [LARGE SCALE GENOMIC DNA]</scope>
    <source>
        <strain evidence="2 3">TER-1</strain>
    </source>
</reference>
<dbReference type="Proteomes" id="UP000286997">
    <property type="component" value="Unassembled WGS sequence"/>
</dbReference>
<dbReference type="InterPro" id="IPR025375">
    <property type="entry name" value="DUF4365"/>
</dbReference>
<comment type="caution">
    <text evidence="2">The sequence shown here is derived from an EMBL/GenBank/DDBJ whole genome shotgun (WGS) entry which is preliminary data.</text>
</comment>
<dbReference type="RefSeq" id="WP_127733940.1">
    <property type="nucleotide sequence ID" value="NZ_SACP01000046.1"/>
</dbReference>
<evidence type="ECO:0000313" key="3">
    <source>
        <dbReference type="Proteomes" id="UP000286997"/>
    </source>
</evidence>